<dbReference type="RefSeq" id="WP_046902980.1">
    <property type="nucleotide sequence ID" value="NZ_CP011452.2"/>
</dbReference>
<feature type="compositionally biased region" description="Polar residues" evidence="4">
    <location>
        <begin position="29"/>
        <end position="39"/>
    </location>
</feature>
<feature type="region of interest" description="Disordered" evidence="4">
    <location>
        <begin position="28"/>
        <end position="47"/>
    </location>
</feature>
<feature type="region of interest" description="Disordered" evidence="4">
    <location>
        <begin position="628"/>
        <end position="667"/>
    </location>
</feature>
<dbReference type="GO" id="GO:0009279">
    <property type="term" value="C:cell outer membrane"/>
    <property type="evidence" value="ECO:0007669"/>
    <property type="project" value="UniProtKB-SubCell"/>
</dbReference>
<organism evidence="6 7">
    <name type="scientific">Croceibacterium atlanticum</name>
    <dbReference type="NCBI Taxonomy" id="1267766"/>
    <lineage>
        <taxon>Bacteria</taxon>
        <taxon>Pseudomonadati</taxon>
        <taxon>Pseudomonadota</taxon>
        <taxon>Alphaproteobacteria</taxon>
        <taxon>Sphingomonadales</taxon>
        <taxon>Erythrobacteraceae</taxon>
        <taxon>Croceibacterium</taxon>
    </lineage>
</organism>
<feature type="chain" id="PRO_5043971627" evidence="5">
    <location>
        <begin position="26"/>
        <end position="925"/>
    </location>
</feature>
<feature type="region of interest" description="Disordered" evidence="4">
    <location>
        <begin position="717"/>
        <end position="765"/>
    </location>
</feature>
<dbReference type="Gene3D" id="2.170.130.10">
    <property type="entry name" value="TonB-dependent receptor, plug domain"/>
    <property type="match status" value="1"/>
</dbReference>
<name>A0A0F7KNI9_9SPHN</name>
<feature type="signal peptide" evidence="5">
    <location>
        <begin position="1"/>
        <end position="25"/>
    </location>
</feature>
<keyword evidence="2" id="KW-0472">Membrane</keyword>
<evidence type="ECO:0000256" key="2">
    <source>
        <dbReference type="ARBA" id="ARBA00023136"/>
    </source>
</evidence>
<dbReference type="OrthoDB" id="7224136at2"/>
<dbReference type="Proteomes" id="UP000034392">
    <property type="component" value="Chromosome"/>
</dbReference>
<evidence type="ECO:0000256" key="5">
    <source>
        <dbReference type="SAM" id="SignalP"/>
    </source>
</evidence>
<dbReference type="Gene3D" id="2.40.170.20">
    <property type="entry name" value="TonB-dependent receptor, beta-barrel domain"/>
    <property type="match status" value="2"/>
</dbReference>
<gene>
    <name evidence="6" type="ORF">WYH_01035</name>
</gene>
<evidence type="ECO:0000313" key="6">
    <source>
        <dbReference type="EMBL" id="AKH42083.1"/>
    </source>
</evidence>
<keyword evidence="7" id="KW-1185">Reference proteome</keyword>
<sequence>MRLTPCTSLTALSLAIFFAASPAAAAEDTAQQETVTPDSATPAEPETTGDEILVIAERLTGTVDAPQPPLLELGEEDIAAYGAGSIQELLEALGPQVGSSRGRGSGGRPVILVNGMRVSSFREMRSYPPEAIQKVEVFPEEVAQRYGYSPDQRVVNFILKDSFSSREIEAEYGQPWEGGYSTQEVEGTYLRIDGPSRLNLNLSWENSSLLTEAERDLVQANAPTLPGDPDPARYRSLVGDSAGFEATLNWTTKLNDVGDSLSVNGSFERSDNLTLQGLDSVVLTDPGGASVFRTVNAADPLTVDSRSETYSIGSTLNMNLGDWQVTGTLDGSHSTSRSLISRRLDLTSLQDDAAAGTLPLDADLGPFAEAGVERALTKTDTAAALITATGMPIYLPAGDVSVTLDAGFDWNRITSDDTRNPGLSTQLTRGDLTTGINVGIPITSRRDDVLGAVGDISLNAAAGMDHLSDFGTLYDWSLGVTWGLTDTLTVNATYINRDSAPSLAQLGNPEIETPNVSVFDLSWNETVQATVITGGNPFLPAQNQSDWKIGAVWELPILDRANFSVDYIRNHSTDVATGFPVLTPAIEAAFPDRVTRDASGRLIQLDQRPVTFAEQDVERLQFGLNLSGQIGSADEPRGGPSGGFGGRPGGDRGGPPAGGARGGGDFDPARFQAMRQLLCGDNGQDVALRLARGESVTGPDGQEITLPPMMLQRMQQNGEVTPEQAEQMRQRICSSDGPPAGGPQGRSGGNGGGAPGFGPPGGPGGAGRWFLNLQYTRELKNRTLVADGGPVIDLLDGGALSGGGQPRDTASMRLGMFYRGYGTFISGQYTGSSRIDGSGQAGSTNLFFDDYATLDIRFFVDLSQREKLVSKVPFLDNVRISFDVENIFDARQTVTDASGATPIRYQPYLVDPIGRSFEIEFRKLF</sequence>
<dbReference type="AlphaFoldDB" id="A0A0F7KNI9"/>
<proteinExistence type="predicted"/>
<dbReference type="InterPro" id="IPR036942">
    <property type="entry name" value="Beta-barrel_TonB_sf"/>
</dbReference>
<accession>A0A0F7KNI9</accession>
<evidence type="ECO:0000256" key="1">
    <source>
        <dbReference type="ARBA" id="ARBA00004442"/>
    </source>
</evidence>
<dbReference type="InterPro" id="IPR037066">
    <property type="entry name" value="Plug_dom_sf"/>
</dbReference>
<evidence type="ECO:0000256" key="4">
    <source>
        <dbReference type="SAM" id="MobiDB-lite"/>
    </source>
</evidence>
<dbReference type="SUPFAM" id="SSF56935">
    <property type="entry name" value="Porins"/>
    <property type="match status" value="1"/>
</dbReference>
<dbReference type="PATRIC" id="fig|1267766.3.peg.1041"/>
<protein>
    <submittedName>
        <fullName evidence="6">Uncharacterized protein</fullName>
    </submittedName>
</protein>
<evidence type="ECO:0000313" key="7">
    <source>
        <dbReference type="Proteomes" id="UP000034392"/>
    </source>
</evidence>
<evidence type="ECO:0000256" key="3">
    <source>
        <dbReference type="ARBA" id="ARBA00023237"/>
    </source>
</evidence>
<dbReference type="KEGG" id="aay:WYH_01035"/>
<feature type="compositionally biased region" description="Gly residues" evidence="4">
    <location>
        <begin position="639"/>
        <end position="665"/>
    </location>
</feature>
<dbReference type="STRING" id="1267766.WYH_01035"/>
<feature type="compositionally biased region" description="Gly residues" evidence="4">
    <location>
        <begin position="742"/>
        <end position="756"/>
    </location>
</feature>
<reference evidence="6" key="1">
    <citation type="submission" date="2015-05" db="EMBL/GenBank/DDBJ databases">
        <title>The complete genome of Altererythrobacter atlanticus strain 26DY36.</title>
        <authorList>
            <person name="Wu Y.-H."/>
            <person name="Cheng H."/>
            <person name="Wu X.-W."/>
        </authorList>
    </citation>
    <scope>NUCLEOTIDE SEQUENCE [LARGE SCALE GENOMIC DNA]</scope>
    <source>
        <strain evidence="6">26DY36</strain>
    </source>
</reference>
<dbReference type="EMBL" id="CP011452">
    <property type="protein sequence ID" value="AKH42083.1"/>
    <property type="molecule type" value="Genomic_DNA"/>
</dbReference>
<comment type="subcellular location">
    <subcellularLocation>
        <location evidence="1">Cell outer membrane</location>
    </subcellularLocation>
</comment>
<dbReference type="PANTHER" id="PTHR47234:SF3">
    <property type="entry name" value="SECRETIN_TONB SHORT N-TERMINAL DOMAIN-CONTAINING PROTEIN"/>
    <property type="match status" value="1"/>
</dbReference>
<keyword evidence="5" id="KW-0732">Signal</keyword>
<keyword evidence="3" id="KW-0998">Cell outer membrane</keyword>
<dbReference type="PANTHER" id="PTHR47234">
    <property type="match status" value="1"/>
</dbReference>